<evidence type="ECO:0000313" key="2">
    <source>
        <dbReference type="Proteomes" id="UP000886523"/>
    </source>
</evidence>
<protein>
    <submittedName>
        <fullName evidence="1">Uncharacterized protein</fullName>
    </submittedName>
</protein>
<dbReference type="Proteomes" id="UP000886523">
    <property type="component" value="Unassembled WGS sequence"/>
</dbReference>
<comment type="caution">
    <text evidence="1">The sequence shown here is derived from an EMBL/GenBank/DDBJ whole genome shotgun (WGS) entry which is preliminary data.</text>
</comment>
<gene>
    <name evidence="1" type="ORF">BS47DRAFT_1350731</name>
</gene>
<dbReference type="AlphaFoldDB" id="A0A9P6DR70"/>
<accession>A0A9P6DR70</accession>
<keyword evidence="2" id="KW-1185">Reference proteome</keyword>
<proteinExistence type="predicted"/>
<dbReference type="EMBL" id="MU129064">
    <property type="protein sequence ID" value="KAF9508149.1"/>
    <property type="molecule type" value="Genomic_DNA"/>
</dbReference>
<evidence type="ECO:0000313" key="1">
    <source>
        <dbReference type="EMBL" id="KAF9508149.1"/>
    </source>
</evidence>
<sequence length="168" mass="18678">MIDSDENLVLFPKPCFLSIATGTFRVPDFNVAEINHKVTRRPLLIVELKAPSTPHNIGGDPYDDPNIAVIEATVEQLKIQVAHVFSGRSPPSTVIGLIGVGQLWQYFAFFRATITPTKNARESPQHFLMRFLSATVPTASAYFHLGTEESDNELDTLGELLTQNHEME</sequence>
<name>A0A9P6DR70_9AGAM</name>
<organism evidence="1 2">
    <name type="scientific">Hydnum rufescens UP504</name>
    <dbReference type="NCBI Taxonomy" id="1448309"/>
    <lineage>
        <taxon>Eukaryota</taxon>
        <taxon>Fungi</taxon>
        <taxon>Dikarya</taxon>
        <taxon>Basidiomycota</taxon>
        <taxon>Agaricomycotina</taxon>
        <taxon>Agaricomycetes</taxon>
        <taxon>Cantharellales</taxon>
        <taxon>Hydnaceae</taxon>
        <taxon>Hydnum</taxon>
    </lineage>
</organism>
<reference evidence="1" key="1">
    <citation type="journal article" date="2020" name="Nat. Commun.">
        <title>Large-scale genome sequencing of mycorrhizal fungi provides insights into the early evolution of symbiotic traits.</title>
        <authorList>
            <person name="Miyauchi S."/>
            <person name="Kiss E."/>
            <person name="Kuo A."/>
            <person name="Drula E."/>
            <person name="Kohler A."/>
            <person name="Sanchez-Garcia M."/>
            <person name="Morin E."/>
            <person name="Andreopoulos B."/>
            <person name="Barry K.W."/>
            <person name="Bonito G."/>
            <person name="Buee M."/>
            <person name="Carver A."/>
            <person name="Chen C."/>
            <person name="Cichocki N."/>
            <person name="Clum A."/>
            <person name="Culley D."/>
            <person name="Crous P.W."/>
            <person name="Fauchery L."/>
            <person name="Girlanda M."/>
            <person name="Hayes R.D."/>
            <person name="Keri Z."/>
            <person name="LaButti K."/>
            <person name="Lipzen A."/>
            <person name="Lombard V."/>
            <person name="Magnuson J."/>
            <person name="Maillard F."/>
            <person name="Murat C."/>
            <person name="Nolan M."/>
            <person name="Ohm R.A."/>
            <person name="Pangilinan J."/>
            <person name="Pereira M.F."/>
            <person name="Perotto S."/>
            <person name="Peter M."/>
            <person name="Pfister S."/>
            <person name="Riley R."/>
            <person name="Sitrit Y."/>
            <person name="Stielow J.B."/>
            <person name="Szollosi G."/>
            <person name="Zifcakova L."/>
            <person name="Stursova M."/>
            <person name="Spatafora J.W."/>
            <person name="Tedersoo L."/>
            <person name="Vaario L.M."/>
            <person name="Yamada A."/>
            <person name="Yan M."/>
            <person name="Wang P."/>
            <person name="Xu J."/>
            <person name="Bruns T."/>
            <person name="Baldrian P."/>
            <person name="Vilgalys R."/>
            <person name="Dunand C."/>
            <person name="Henrissat B."/>
            <person name="Grigoriev I.V."/>
            <person name="Hibbett D."/>
            <person name="Nagy L.G."/>
            <person name="Martin F.M."/>
        </authorList>
    </citation>
    <scope>NUCLEOTIDE SEQUENCE</scope>
    <source>
        <strain evidence="1">UP504</strain>
    </source>
</reference>